<dbReference type="SUPFAM" id="SSF48371">
    <property type="entry name" value="ARM repeat"/>
    <property type="match status" value="1"/>
</dbReference>
<keyword evidence="3" id="KW-1185">Reference proteome</keyword>
<evidence type="ECO:0000313" key="2">
    <source>
        <dbReference type="EMBL" id="PNH09695.1"/>
    </source>
</evidence>
<feature type="compositionally biased region" description="Low complexity" evidence="1">
    <location>
        <begin position="249"/>
        <end position="259"/>
    </location>
</feature>
<feature type="non-terminal residue" evidence="2">
    <location>
        <position position="517"/>
    </location>
</feature>
<dbReference type="OrthoDB" id="547427at2759"/>
<evidence type="ECO:0000256" key="1">
    <source>
        <dbReference type="SAM" id="MobiDB-lite"/>
    </source>
</evidence>
<feature type="compositionally biased region" description="Gly residues" evidence="1">
    <location>
        <begin position="260"/>
        <end position="276"/>
    </location>
</feature>
<dbReference type="EMBL" id="PGGS01000081">
    <property type="protein sequence ID" value="PNH09695.1"/>
    <property type="molecule type" value="Genomic_DNA"/>
</dbReference>
<accession>A0A2J8AAZ9</accession>
<protein>
    <submittedName>
        <fullName evidence="2">Uncharacterized protein</fullName>
    </submittedName>
</protein>
<proteinExistence type="predicted"/>
<comment type="caution">
    <text evidence="2">The sequence shown here is derived from an EMBL/GenBank/DDBJ whole genome shotgun (WGS) entry which is preliminary data.</text>
</comment>
<sequence length="517" mass="52060">MFVFFRSKVGNTPPSLTQDRWKWDPAKGIPSKKVLKLQRQALRSGSLDVKRRVCANVQELAEASPELQGVLGDAKITADLCKAFLDDLPASPPCFQRALLSFTPLAPPRPLSALCYLHPANCAAVVAARSPAPHALGLIAAHDRDTNLAQAAAALLDVLAATCPSAVTPLLLQPGGASGVLAAAGACSRAALDPATPPARASGCLALLRQLLGLLLTCAAGGGPPMCRELGKAQGLRLLLELTQEHRGQGQQQQAQAGGQAEGGGGGVAEGGGGGPGREHAAVVRDALSLLGLIVSQVPAHRLPLLEADGVQRLLRALRDASLPWSVRQHAMAALAAAAASATVADEVERAGGLDMVYALLDALAGGRQAAGGGAPAASPGKAAAGWCGLRVLSAELREGSSPRAGAGGGGCGVVGSGLLRAAVRLLDATAPAVLAAVGAGPGAEEQAAAEGQGAAVGAAGRAFLASERVVSDLRASAAGLLELLVALAEAGPNRVALQQMGAAEAVRRLMHWRHVQ</sequence>
<organism evidence="2 3">
    <name type="scientific">Tetrabaena socialis</name>
    <dbReference type="NCBI Taxonomy" id="47790"/>
    <lineage>
        <taxon>Eukaryota</taxon>
        <taxon>Viridiplantae</taxon>
        <taxon>Chlorophyta</taxon>
        <taxon>core chlorophytes</taxon>
        <taxon>Chlorophyceae</taxon>
        <taxon>CS clade</taxon>
        <taxon>Chlamydomonadales</taxon>
        <taxon>Tetrabaenaceae</taxon>
        <taxon>Tetrabaena</taxon>
    </lineage>
</organism>
<gene>
    <name evidence="2" type="ORF">TSOC_003706</name>
</gene>
<dbReference type="InterPro" id="IPR016024">
    <property type="entry name" value="ARM-type_fold"/>
</dbReference>
<name>A0A2J8AAZ9_9CHLO</name>
<dbReference type="AlphaFoldDB" id="A0A2J8AAZ9"/>
<reference evidence="2 3" key="1">
    <citation type="journal article" date="2017" name="Mol. Biol. Evol.">
        <title>The 4-celled Tetrabaena socialis nuclear genome reveals the essential components for genetic control of cell number at the origin of multicellularity in the volvocine lineage.</title>
        <authorList>
            <person name="Featherston J."/>
            <person name="Arakaki Y."/>
            <person name="Hanschen E.R."/>
            <person name="Ferris P.J."/>
            <person name="Michod R.E."/>
            <person name="Olson B.J.S.C."/>
            <person name="Nozaki H."/>
            <person name="Durand P.M."/>
        </authorList>
    </citation>
    <scope>NUCLEOTIDE SEQUENCE [LARGE SCALE GENOMIC DNA]</scope>
    <source>
        <strain evidence="2 3">NIES-571</strain>
    </source>
</reference>
<dbReference type="InterPro" id="IPR011989">
    <property type="entry name" value="ARM-like"/>
</dbReference>
<evidence type="ECO:0000313" key="3">
    <source>
        <dbReference type="Proteomes" id="UP000236333"/>
    </source>
</evidence>
<dbReference type="Gene3D" id="1.25.10.10">
    <property type="entry name" value="Leucine-rich Repeat Variant"/>
    <property type="match status" value="1"/>
</dbReference>
<dbReference type="Proteomes" id="UP000236333">
    <property type="component" value="Unassembled WGS sequence"/>
</dbReference>
<feature type="region of interest" description="Disordered" evidence="1">
    <location>
        <begin position="247"/>
        <end position="279"/>
    </location>
</feature>